<dbReference type="GO" id="GO:0016987">
    <property type="term" value="F:sigma factor activity"/>
    <property type="evidence" value="ECO:0007669"/>
    <property type="project" value="UniProtKB-KW"/>
</dbReference>
<dbReference type="InterPro" id="IPR039425">
    <property type="entry name" value="RNA_pol_sigma-70-like"/>
</dbReference>
<dbReference type="InterPro" id="IPR036388">
    <property type="entry name" value="WH-like_DNA-bd_sf"/>
</dbReference>
<keyword evidence="4" id="KW-0731">Sigma factor</keyword>
<gene>
    <name evidence="9" type="ORF">FVB32_08345</name>
</gene>
<dbReference type="InterPro" id="IPR007627">
    <property type="entry name" value="RNA_pol_sigma70_r2"/>
</dbReference>
<evidence type="ECO:0000256" key="3">
    <source>
        <dbReference type="ARBA" id="ARBA00023015"/>
    </source>
</evidence>
<keyword evidence="6" id="KW-0804">Transcription</keyword>
<name>A0A5C8VB11_9FLAO</name>
<dbReference type="RefSeq" id="WP_147743132.1">
    <property type="nucleotide sequence ID" value="NZ_VRUR01000001.1"/>
</dbReference>
<dbReference type="InterPro" id="IPR014284">
    <property type="entry name" value="RNA_pol_sigma-70_dom"/>
</dbReference>
<dbReference type="SUPFAM" id="SSF88946">
    <property type="entry name" value="Sigma2 domain of RNA polymerase sigma factors"/>
    <property type="match status" value="1"/>
</dbReference>
<dbReference type="EMBL" id="VRUR01000001">
    <property type="protein sequence ID" value="TXN38290.1"/>
    <property type="molecule type" value="Genomic_DNA"/>
</dbReference>
<comment type="caution">
    <text evidence="9">The sequence shown here is derived from an EMBL/GenBank/DDBJ whole genome shotgun (WGS) entry which is preliminary data.</text>
</comment>
<evidence type="ECO:0000256" key="5">
    <source>
        <dbReference type="ARBA" id="ARBA00023125"/>
    </source>
</evidence>
<evidence type="ECO:0000259" key="8">
    <source>
        <dbReference type="Pfam" id="PF04542"/>
    </source>
</evidence>
<evidence type="ECO:0000313" key="10">
    <source>
        <dbReference type="Proteomes" id="UP000321456"/>
    </source>
</evidence>
<organism evidence="9 10">
    <name type="scientific">Flagellimonas hymeniacidonis</name>
    <dbReference type="NCBI Taxonomy" id="2603628"/>
    <lineage>
        <taxon>Bacteria</taxon>
        <taxon>Pseudomonadati</taxon>
        <taxon>Bacteroidota</taxon>
        <taxon>Flavobacteriia</taxon>
        <taxon>Flavobacteriales</taxon>
        <taxon>Flavobacteriaceae</taxon>
        <taxon>Flagellimonas</taxon>
    </lineage>
</organism>
<dbReference type="GO" id="GO:0006352">
    <property type="term" value="P:DNA-templated transcription initiation"/>
    <property type="evidence" value="ECO:0007669"/>
    <property type="project" value="InterPro"/>
</dbReference>
<comment type="function">
    <text evidence="7">Sigma factors are initiation factors that promote the attachment of RNA polymerase to specific initiation sites and are then released. Sigma-S contributes to the protection against external stress, thus playing a role in cellular fitness and survival.</text>
</comment>
<dbReference type="PANTHER" id="PTHR43133">
    <property type="entry name" value="RNA POLYMERASE ECF-TYPE SIGMA FACTO"/>
    <property type="match status" value="1"/>
</dbReference>
<evidence type="ECO:0000256" key="4">
    <source>
        <dbReference type="ARBA" id="ARBA00023082"/>
    </source>
</evidence>
<dbReference type="Pfam" id="PF04542">
    <property type="entry name" value="Sigma70_r2"/>
    <property type="match status" value="1"/>
</dbReference>
<reference evidence="9 10" key="1">
    <citation type="submission" date="2019-08" db="EMBL/GenBank/DDBJ databases">
        <title>Professor.</title>
        <authorList>
            <person name="Park J.S."/>
        </authorList>
    </citation>
    <scope>NUCLEOTIDE SEQUENCE [LARGE SCALE GENOMIC DNA]</scope>
    <source>
        <strain evidence="9 10">176CP5-101</strain>
    </source>
</reference>
<sequence length="179" mass="21006">MGRPIRNDSDVLWGNYLQGDRAALKELINRYNDVLLMFLLGKTKNREIAKEIAQETWLKMAKHKKGIKNFKAYLYKVASNAWIDMCTKNSKIKSVEKTTSSINGIAVKPEVFYKLREEDITKMYRSCLTDGEYELWKLHCEGYNSEEICKRLSIQRKTVDNKKSMIRKKLMLEIKNLTK</sequence>
<dbReference type="GO" id="GO:0003677">
    <property type="term" value="F:DNA binding"/>
    <property type="evidence" value="ECO:0007669"/>
    <property type="project" value="UniProtKB-KW"/>
</dbReference>
<dbReference type="AlphaFoldDB" id="A0A5C8VB11"/>
<evidence type="ECO:0000313" key="9">
    <source>
        <dbReference type="EMBL" id="TXN38290.1"/>
    </source>
</evidence>
<keyword evidence="10" id="KW-1185">Reference proteome</keyword>
<protein>
    <recommendedName>
        <fullName evidence="2">RNA polymerase sigma factor SigS</fullName>
    </recommendedName>
</protein>
<evidence type="ECO:0000256" key="6">
    <source>
        <dbReference type="ARBA" id="ARBA00023163"/>
    </source>
</evidence>
<feature type="domain" description="RNA polymerase sigma-70 region 2" evidence="8">
    <location>
        <begin position="27"/>
        <end position="91"/>
    </location>
</feature>
<proteinExistence type="inferred from homology"/>
<accession>A0A5C8VB11</accession>
<dbReference type="InterPro" id="IPR016032">
    <property type="entry name" value="Sig_transdc_resp-reg_C-effctor"/>
</dbReference>
<dbReference type="PANTHER" id="PTHR43133:SF8">
    <property type="entry name" value="RNA POLYMERASE SIGMA FACTOR HI_1459-RELATED"/>
    <property type="match status" value="1"/>
</dbReference>
<dbReference type="Proteomes" id="UP000321456">
    <property type="component" value="Unassembled WGS sequence"/>
</dbReference>
<dbReference type="InterPro" id="IPR013325">
    <property type="entry name" value="RNA_pol_sigma_r2"/>
</dbReference>
<dbReference type="SUPFAM" id="SSF46894">
    <property type="entry name" value="C-terminal effector domain of the bipartite response regulators"/>
    <property type="match status" value="1"/>
</dbReference>
<dbReference type="Gene3D" id="1.10.10.10">
    <property type="entry name" value="Winged helix-like DNA-binding domain superfamily/Winged helix DNA-binding domain"/>
    <property type="match status" value="1"/>
</dbReference>
<dbReference type="Gene3D" id="1.10.1740.10">
    <property type="match status" value="1"/>
</dbReference>
<evidence type="ECO:0000256" key="2">
    <source>
        <dbReference type="ARBA" id="ARBA00021245"/>
    </source>
</evidence>
<comment type="similarity">
    <text evidence="1">Belongs to the sigma-70 factor family.</text>
</comment>
<keyword evidence="5" id="KW-0238">DNA-binding</keyword>
<dbReference type="NCBIfam" id="TIGR02937">
    <property type="entry name" value="sigma70-ECF"/>
    <property type="match status" value="1"/>
</dbReference>
<evidence type="ECO:0000256" key="7">
    <source>
        <dbReference type="ARBA" id="ARBA00024701"/>
    </source>
</evidence>
<evidence type="ECO:0000256" key="1">
    <source>
        <dbReference type="ARBA" id="ARBA00007788"/>
    </source>
</evidence>
<keyword evidence="3" id="KW-0805">Transcription regulation</keyword>